<dbReference type="RefSeq" id="WP_379982386.1">
    <property type="nucleotide sequence ID" value="NZ_JBHSFV010000017.1"/>
</dbReference>
<evidence type="ECO:0000256" key="1">
    <source>
        <dbReference type="SAM" id="Coils"/>
    </source>
</evidence>
<keyword evidence="1" id="KW-0175">Coiled coil</keyword>
<evidence type="ECO:0000313" key="3">
    <source>
        <dbReference type="EMBL" id="MFC4636312.1"/>
    </source>
</evidence>
<dbReference type="Proteomes" id="UP001596043">
    <property type="component" value="Unassembled WGS sequence"/>
</dbReference>
<name>A0ABV9I2G8_9FLAO</name>
<protein>
    <recommendedName>
        <fullName evidence="5">BZIP transcription factor</fullName>
    </recommendedName>
</protein>
<evidence type="ECO:0008006" key="5">
    <source>
        <dbReference type="Google" id="ProtNLM"/>
    </source>
</evidence>
<accession>A0ABV9I2G8</accession>
<dbReference type="PROSITE" id="PS51257">
    <property type="entry name" value="PROKAR_LIPOPROTEIN"/>
    <property type="match status" value="1"/>
</dbReference>
<dbReference type="EMBL" id="JBHSFV010000017">
    <property type="protein sequence ID" value="MFC4636312.1"/>
    <property type="molecule type" value="Genomic_DNA"/>
</dbReference>
<keyword evidence="4" id="KW-1185">Reference proteome</keyword>
<organism evidence="3 4">
    <name type="scientific">Dokdonia ponticola</name>
    <dbReference type="NCBI Taxonomy" id="2041041"/>
    <lineage>
        <taxon>Bacteria</taxon>
        <taxon>Pseudomonadati</taxon>
        <taxon>Bacteroidota</taxon>
        <taxon>Flavobacteriia</taxon>
        <taxon>Flavobacteriales</taxon>
        <taxon>Flavobacteriaceae</taxon>
        <taxon>Dokdonia</taxon>
    </lineage>
</organism>
<feature type="coiled-coil region" evidence="1">
    <location>
        <begin position="135"/>
        <end position="169"/>
    </location>
</feature>
<gene>
    <name evidence="3" type="ORF">ACFO3O_20565</name>
</gene>
<proteinExistence type="predicted"/>
<keyword evidence="2" id="KW-0732">Signal</keyword>
<sequence>MKVLYLFLFLFATTALSCQAQQVTTTNVDGSVTLLKNQDITSNVFIAPNGNVGIGKKNPTDKLEVNGQIHARSVKIDLKKWADYVFVEGYDLVRLREIENYINTHGHLPEVPSTAEVLENGIDVGQINTLLLKKIEELTLHLIEKDHQVEKLQEQYHALQLQLAQIQESLKG</sequence>
<feature type="signal peptide" evidence="2">
    <location>
        <begin position="1"/>
        <end position="20"/>
    </location>
</feature>
<feature type="chain" id="PRO_5046124278" description="BZIP transcription factor" evidence="2">
    <location>
        <begin position="21"/>
        <end position="172"/>
    </location>
</feature>
<reference evidence="4" key="1">
    <citation type="journal article" date="2019" name="Int. J. Syst. Evol. Microbiol.">
        <title>The Global Catalogue of Microorganisms (GCM) 10K type strain sequencing project: providing services to taxonomists for standard genome sequencing and annotation.</title>
        <authorList>
            <consortium name="The Broad Institute Genomics Platform"/>
            <consortium name="The Broad Institute Genome Sequencing Center for Infectious Disease"/>
            <person name="Wu L."/>
            <person name="Ma J."/>
        </authorList>
    </citation>
    <scope>NUCLEOTIDE SEQUENCE [LARGE SCALE GENOMIC DNA]</scope>
    <source>
        <strain evidence="4">YJ-61-S</strain>
    </source>
</reference>
<evidence type="ECO:0000256" key="2">
    <source>
        <dbReference type="SAM" id="SignalP"/>
    </source>
</evidence>
<evidence type="ECO:0000313" key="4">
    <source>
        <dbReference type="Proteomes" id="UP001596043"/>
    </source>
</evidence>
<comment type="caution">
    <text evidence="3">The sequence shown here is derived from an EMBL/GenBank/DDBJ whole genome shotgun (WGS) entry which is preliminary data.</text>
</comment>